<keyword evidence="1" id="KW-0732">Signal</keyword>
<evidence type="ECO:0000313" key="3">
    <source>
        <dbReference type="Proteomes" id="UP000246740"/>
    </source>
</evidence>
<keyword evidence="3" id="KW-1185">Reference proteome</keyword>
<feature type="chain" id="PRO_5016249274" evidence="1">
    <location>
        <begin position="24"/>
        <end position="265"/>
    </location>
</feature>
<dbReference type="AlphaFoldDB" id="A0A317XSX5"/>
<reference evidence="2 3" key="1">
    <citation type="journal article" date="2018" name="Mol. Biol. Evol.">
        <title>Broad Genomic Sampling Reveals a Smut Pathogenic Ancestry of the Fungal Clade Ustilaginomycotina.</title>
        <authorList>
            <person name="Kijpornyongpan T."/>
            <person name="Mondo S.J."/>
            <person name="Barry K."/>
            <person name="Sandor L."/>
            <person name="Lee J."/>
            <person name="Lipzen A."/>
            <person name="Pangilinan J."/>
            <person name="LaButti K."/>
            <person name="Hainaut M."/>
            <person name="Henrissat B."/>
            <person name="Grigoriev I.V."/>
            <person name="Spatafora J.W."/>
            <person name="Aime M.C."/>
        </authorList>
    </citation>
    <scope>NUCLEOTIDE SEQUENCE [LARGE SCALE GENOMIC DNA]</scope>
    <source>
        <strain evidence="2 3">MCA 3645</strain>
    </source>
</reference>
<dbReference type="OrthoDB" id="2546595at2759"/>
<sequence>MKLSLGLCVAAALALATLPSTEARLDVDVSADKFFRRDVTTDTPTSVDPAKVAELSAKGTNDPGMVGAEVGPLFGTNIVDQYLKNGGKGVPPSGKIADRYQNCKWRRNTTNDGLSYWGDEFGVQCMLIPSYKYHAFSPAQMFDPAPGACVGEPTRPGYPGNGEFPKYSISVPSLYFQNNYLRQCNVRALVKIPKTKDHEEKWVVAFVTEHDGGNWVAKLGSVEHGAQVGILLSEDLYKEFYNKDTPRPGTLPCEVEWFFPDLNVL</sequence>
<evidence type="ECO:0000313" key="2">
    <source>
        <dbReference type="EMBL" id="PWZ00449.1"/>
    </source>
</evidence>
<gene>
    <name evidence="2" type="ORF">BCV70DRAFT_199726</name>
</gene>
<feature type="signal peptide" evidence="1">
    <location>
        <begin position="1"/>
        <end position="23"/>
    </location>
</feature>
<evidence type="ECO:0000256" key="1">
    <source>
        <dbReference type="SAM" id="SignalP"/>
    </source>
</evidence>
<dbReference type="InParanoid" id="A0A317XSX5"/>
<dbReference type="Proteomes" id="UP000246740">
    <property type="component" value="Unassembled WGS sequence"/>
</dbReference>
<dbReference type="EMBL" id="KZ819192">
    <property type="protein sequence ID" value="PWZ00449.1"/>
    <property type="molecule type" value="Genomic_DNA"/>
</dbReference>
<proteinExistence type="predicted"/>
<name>A0A317XSX5_9BASI</name>
<organism evidence="2 3">
    <name type="scientific">Testicularia cyperi</name>
    <dbReference type="NCBI Taxonomy" id="1882483"/>
    <lineage>
        <taxon>Eukaryota</taxon>
        <taxon>Fungi</taxon>
        <taxon>Dikarya</taxon>
        <taxon>Basidiomycota</taxon>
        <taxon>Ustilaginomycotina</taxon>
        <taxon>Ustilaginomycetes</taxon>
        <taxon>Ustilaginales</taxon>
        <taxon>Anthracoideaceae</taxon>
        <taxon>Testicularia</taxon>
    </lineage>
</organism>
<protein>
    <submittedName>
        <fullName evidence="2">Uncharacterized protein</fullName>
    </submittedName>
</protein>
<accession>A0A317XSX5</accession>